<evidence type="ECO:0000313" key="4">
    <source>
        <dbReference type="RefSeq" id="XP_008567875.1"/>
    </source>
</evidence>
<keyword evidence="1" id="KW-0175">Coiled coil</keyword>
<feature type="coiled-coil region" evidence="1">
    <location>
        <begin position="85"/>
        <end position="160"/>
    </location>
</feature>
<dbReference type="RefSeq" id="XP_008567875.1">
    <property type="nucleotide sequence ID" value="XM_008569653.1"/>
</dbReference>
<gene>
    <name evidence="4" type="primary">CCDC33</name>
</gene>
<feature type="coiled-coil region" evidence="1">
    <location>
        <begin position="25"/>
        <end position="52"/>
    </location>
</feature>
<reference evidence="4" key="1">
    <citation type="submission" date="2025-08" db="UniProtKB">
        <authorList>
            <consortium name="RefSeq"/>
        </authorList>
    </citation>
    <scope>IDENTIFICATION</scope>
</reference>
<evidence type="ECO:0000256" key="2">
    <source>
        <dbReference type="SAM" id="MobiDB-lite"/>
    </source>
</evidence>
<feature type="coiled-coil region" evidence="1">
    <location>
        <begin position="284"/>
        <end position="311"/>
    </location>
</feature>
<feature type="region of interest" description="Disordered" evidence="2">
    <location>
        <begin position="323"/>
        <end position="369"/>
    </location>
</feature>
<dbReference type="PANTHER" id="PTHR21623:SF2">
    <property type="entry name" value="COILED-COIL DOMAIN-CONTAINING PROTEIN 33"/>
    <property type="match status" value="1"/>
</dbReference>
<protein>
    <submittedName>
        <fullName evidence="4">Coiled-coil domain-containing protein 33 isoform X3</fullName>
    </submittedName>
</protein>
<dbReference type="InterPro" id="IPR039889">
    <property type="entry name" value="CCD33"/>
</dbReference>
<evidence type="ECO:0000313" key="3">
    <source>
        <dbReference type="Proteomes" id="UP000694923"/>
    </source>
</evidence>
<accession>A0ABM0QHN4</accession>
<organism evidence="3 4">
    <name type="scientific">Galeopterus variegatus</name>
    <name type="common">Malayan flying lemur</name>
    <name type="synonym">Cynocephalus variegatus</name>
    <dbReference type="NCBI Taxonomy" id="482537"/>
    <lineage>
        <taxon>Eukaryota</taxon>
        <taxon>Metazoa</taxon>
        <taxon>Chordata</taxon>
        <taxon>Craniata</taxon>
        <taxon>Vertebrata</taxon>
        <taxon>Euteleostomi</taxon>
        <taxon>Mammalia</taxon>
        <taxon>Eutheria</taxon>
        <taxon>Euarchontoglires</taxon>
        <taxon>Dermoptera</taxon>
        <taxon>Cynocephalidae</taxon>
        <taxon>Galeopterus</taxon>
    </lineage>
</organism>
<dbReference type="Proteomes" id="UP000694923">
    <property type="component" value="Unplaced"/>
</dbReference>
<feature type="compositionally biased region" description="Polar residues" evidence="2">
    <location>
        <begin position="333"/>
        <end position="342"/>
    </location>
</feature>
<feature type="region of interest" description="Disordered" evidence="2">
    <location>
        <begin position="164"/>
        <end position="187"/>
    </location>
</feature>
<proteinExistence type="predicted"/>
<name>A0ABM0QHN4_GALVR</name>
<dbReference type="PANTHER" id="PTHR21623">
    <property type="entry name" value="SPERIOLIN-BINDING FACTOR"/>
    <property type="match status" value="1"/>
</dbReference>
<evidence type="ECO:0000256" key="1">
    <source>
        <dbReference type="SAM" id="Coils"/>
    </source>
</evidence>
<sequence length="369" mass="41189">MGEPGSPLPPAPKAALGLVDRHSEMNNYRQAMQKMAEDILLLRKQARILEGENRLLRSHLTQQEVEEEQGKASKAENLVSMKQKLLLSELDVKKLRDRVQHLQNELIRKNDREKELLLLYQAQQPQAALLKQYQDKLQKMKALEETVRHQEKVIEKMEQVLKDRLRDRREPPPPPLNRLQGKPNMAFPMLSASGLPLASTEENLPVDLYSVLLAENSRLRAELDKNRHQSAPIILQQQALPVDPGELGAGGDLAVRLQETDGPGRSKCTEALAAQDLLSSTSDKFNLLAKLERAQSRILSLESQLEDSARRWAREKQDLATRIQEQENGLGRPSNSIITDQPVSDPCGGAPVGSGDRAGSQPTPQITGP</sequence>
<feature type="compositionally biased region" description="Polar residues" evidence="2">
    <location>
        <begin position="360"/>
        <end position="369"/>
    </location>
</feature>
<dbReference type="GeneID" id="103588065"/>
<keyword evidence="3" id="KW-1185">Reference proteome</keyword>